<evidence type="ECO:0000313" key="1">
    <source>
        <dbReference type="EMBL" id="MBE6091615.1"/>
    </source>
</evidence>
<dbReference type="AlphaFoldDB" id="A0A927WL23"/>
<dbReference type="EMBL" id="SVBY01000002">
    <property type="protein sequence ID" value="MBE6091615.1"/>
    <property type="molecule type" value="Genomic_DNA"/>
</dbReference>
<evidence type="ECO:0000313" key="2">
    <source>
        <dbReference type="Proteomes" id="UP000761380"/>
    </source>
</evidence>
<dbReference type="Proteomes" id="UP000761380">
    <property type="component" value="Unassembled WGS sequence"/>
</dbReference>
<proteinExistence type="predicted"/>
<protein>
    <submittedName>
        <fullName evidence="1">Uncharacterized protein</fullName>
    </submittedName>
</protein>
<name>A0A927WL23_SELRU</name>
<comment type="caution">
    <text evidence="1">The sequence shown here is derived from an EMBL/GenBank/DDBJ whole genome shotgun (WGS) entry which is preliminary data.</text>
</comment>
<sequence length="78" mass="9101">MISKRNVLVKLERPQVNLGVERISRVIEMDEYGNEIAEYPDLTYGYDFFEPDVKQKIKNYISSQLNIECGNLDIENDS</sequence>
<gene>
    <name evidence="1" type="ORF">E7201_00320</name>
</gene>
<organism evidence="1 2">
    <name type="scientific">Selenomonas ruminantium</name>
    <dbReference type="NCBI Taxonomy" id="971"/>
    <lineage>
        <taxon>Bacteria</taxon>
        <taxon>Bacillati</taxon>
        <taxon>Bacillota</taxon>
        <taxon>Negativicutes</taxon>
        <taxon>Selenomonadales</taxon>
        <taxon>Selenomonadaceae</taxon>
        <taxon>Selenomonas</taxon>
    </lineage>
</organism>
<reference evidence="1" key="1">
    <citation type="submission" date="2019-04" db="EMBL/GenBank/DDBJ databases">
        <title>Evolution of Biomass-Degrading Anaerobic Consortia Revealed by Metagenomics.</title>
        <authorList>
            <person name="Peng X."/>
        </authorList>
    </citation>
    <scope>NUCLEOTIDE SEQUENCE</scope>
    <source>
        <strain evidence="1">SIG240</strain>
    </source>
</reference>
<accession>A0A927WL23</accession>